<evidence type="ECO:0000313" key="2">
    <source>
        <dbReference type="Proteomes" id="UP001168821"/>
    </source>
</evidence>
<dbReference type="PANTHER" id="PTHR33198">
    <property type="entry name" value="ANK_REP_REGION DOMAIN-CONTAINING PROTEIN-RELATED"/>
    <property type="match status" value="1"/>
</dbReference>
<dbReference type="AlphaFoldDB" id="A0AA38MT32"/>
<sequence>MTGNLSENWKRWKQKFENYLIASETNKKPERVQCAQLLHFLGEDALSIYDTFKFNDEEKDKLQVLLQKFDDYFIPKQNLTYERYKFLTFKQGNQTFEQFIKELKTRAKQCKFDALTDDLIKTTNLWDER</sequence>
<keyword evidence="2" id="KW-1185">Reference proteome</keyword>
<protein>
    <submittedName>
        <fullName evidence="1">Uncharacterized protein</fullName>
    </submittedName>
</protein>
<proteinExistence type="predicted"/>
<evidence type="ECO:0000313" key="1">
    <source>
        <dbReference type="EMBL" id="KAJ3666173.1"/>
    </source>
</evidence>
<gene>
    <name evidence="1" type="ORF">Zmor_001626</name>
</gene>
<dbReference type="EMBL" id="JALNTZ010000001">
    <property type="protein sequence ID" value="KAJ3666173.1"/>
    <property type="molecule type" value="Genomic_DNA"/>
</dbReference>
<comment type="caution">
    <text evidence="1">The sequence shown here is derived from an EMBL/GenBank/DDBJ whole genome shotgun (WGS) entry which is preliminary data.</text>
</comment>
<organism evidence="1 2">
    <name type="scientific">Zophobas morio</name>
    <dbReference type="NCBI Taxonomy" id="2755281"/>
    <lineage>
        <taxon>Eukaryota</taxon>
        <taxon>Metazoa</taxon>
        <taxon>Ecdysozoa</taxon>
        <taxon>Arthropoda</taxon>
        <taxon>Hexapoda</taxon>
        <taxon>Insecta</taxon>
        <taxon>Pterygota</taxon>
        <taxon>Neoptera</taxon>
        <taxon>Endopterygota</taxon>
        <taxon>Coleoptera</taxon>
        <taxon>Polyphaga</taxon>
        <taxon>Cucujiformia</taxon>
        <taxon>Tenebrionidae</taxon>
        <taxon>Zophobas</taxon>
    </lineage>
</organism>
<reference evidence="1" key="1">
    <citation type="journal article" date="2023" name="G3 (Bethesda)">
        <title>Whole genome assemblies of Zophobas morio and Tenebrio molitor.</title>
        <authorList>
            <person name="Kaur S."/>
            <person name="Stinson S.A."/>
            <person name="diCenzo G.C."/>
        </authorList>
    </citation>
    <scope>NUCLEOTIDE SEQUENCE</scope>
    <source>
        <strain evidence="1">QUZm001</strain>
    </source>
</reference>
<dbReference type="Proteomes" id="UP001168821">
    <property type="component" value="Unassembled WGS sequence"/>
</dbReference>
<accession>A0AA38MT32</accession>
<name>A0AA38MT32_9CUCU</name>